<dbReference type="RefSeq" id="WP_088605426.1">
    <property type="nucleotide sequence ID" value="NZ_NJIH01000013.1"/>
</dbReference>
<gene>
    <name evidence="1" type="ORF">CEY11_21250</name>
</gene>
<dbReference type="EMBL" id="NJIH01000013">
    <property type="protein sequence ID" value="OWT55239.1"/>
    <property type="molecule type" value="Genomic_DNA"/>
</dbReference>
<dbReference type="Proteomes" id="UP000214603">
    <property type="component" value="Unassembled WGS sequence"/>
</dbReference>
<protein>
    <submittedName>
        <fullName evidence="1">Uncharacterized protein</fullName>
    </submittedName>
</protein>
<organism evidence="1 2">
    <name type="scientific">Candidimonas nitroreducens</name>
    <dbReference type="NCBI Taxonomy" id="683354"/>
    <lineage>
        <taxon>Bacteria</taxon>
        <taxon>Pseudomonadati</taxon>
        <taxon>Pseudomonadota</taxon>
        <taxon>Betaproteobacteria</taxon>
        <taxon>Burkholderiales</taxon>
        <taxon>Alcaligenaceae</taxon>
        <taxon>Candidimonas</taxon>
    </lineage>
</organism>
<evidence type="ECO:0000313" key="1">
    <source>
        <dbReference type="EMBL" id="OWT55239.1"/>
    </source>
</evidence>
<comment type="caution">
    <text evidence="1">The sequence shown here is derived from an EMBL/GenBank/DDBJ whole genome shotgun (WGS) entry which is preliminary data.</text>
</comment>
<evidence type="ECO:0000313" key="2">
    <source>
        <dbReference type="Proteomes" id="UP000214603"/>
    </source>
</evidence>
<sequence>MSDAIELPSLPKWMSGYRIPNDEFGVERDDDVYLDTRMQDYGRAAVELDRKRRRLKERAQLDAEWVKVRELQAAYRRGALTDLLRKANEFLVGLEDIGPFGEGWQSPQLETLIEQIRAVVNDAQEKNHE</sequence>
<dbReference type="AlphaFoldDB" id="A0A225M8F8"/>
<reference evidence="2" key="1">
    <citation type="submission" date="2017-06" db="EMBL/GenBank/DDBJ databases">
        <title>Herbaspirillum phytohormonus sp. nov., isolated from the root nodule of Robinia pseudoacacia in lead-zinc mine.</title>
        <authorList>
            <person name="Fan M."/>
            <person name="Lin Y."/>
        </authorList>
    </citation>
    <scope>NUCLEOTIDE SEQUENCE [LARGE SCALE GENOMIC DNA]</scope>
    <source>
        <strain evidence="2">SC-089</strain>
    </source>
</reference>
<accession>A0A225M8F8</accession>
<keyword evidence="2" id="KW-1185">Reference proteome</keyword>
<name>A0A225M8F8_9BURK</name>
<proteinExistence type="predicted"/>